<name>G8NSS0_GRAMM</name>
<dbReference type="Pfam" id="PF04338">
    <property type="entry name" value="DUF481"/>
    <property type="match status" value="1"/>
</dbReference>
<dbReference type="HOGENOM" id="CLU_651563_0_0_0"/>
<accession>G8NSS0</accession>
<gene>
    <name evidence="2" type="ordered locus">AciX8_0820</name>
</gene>
<evidence type="ECO:0000256" key="1">
    <source>
        <dbReference type="SAM" id="SignalP"/>
    </source>
</evidence>
<sequence precursor="true">MRRFPVLFSAAILGLSGLIQAQAQTPAPKPTPDVLVFSNGDQLTGKLERVAGGNAVFKSDMAGELTISLDKVKELRSGAKFALLRKGVPVTKADAPTGTVDMAGGNVVLTNPGHEPDTVATKDVNYLIDKDSFDRQIARKTKFLQGWNGTVTGGATVVRATDNGTTFTAAVNLIRATPVVPYLPPDTRTTVNVAESYGKLTTPVIPPTDPPTPASVAKTSIFHTDAEHDKYFSPRFYALADLSFDHNFSQGLQFQQVYGGGVGWTAIQKPKQQLDLKVDLHYETQQFIQQVGVPNVPNVNLIGSTFAETYHYNLPHGILFTETGDVLPGWNDMSAYSANGTATLALPVYKRLSASFSTTDNFINNPPPFNKKNSYQFVTGVTYTLH</sequence>
<dbReference type="InterPro" id="IPR007433">
    <property type="entry name" value="DUF481"/>
</dbReference>
<keyword evidence="3" id="KW-1185">Reference proteome</keyword>
<reference evidence="2 3" key="1">
    <citation type="submission" date="2011-11" db="EMBL/GenBank/DDBJ databases">
        <title>Complete sequence of Granulicella mallensis MP5ACTX8.</title>
        <authorList>
            <consortium name="US DOE Joint Genome Institute"/>
            <person name="Lucas S."/>
            <person name="Copeland A."/>
            <person name="Lapidus A."/>
            <person name="Cheng J.-F."/>
            <person name="Goodwin L."/>
            <person name="Pitluck S."/>
            <person name="Peters L."/>
            <person name="Lu M."/>
            <person name="Detter J.C."/>
            <person name="Han C."/>
            <person name="Tapia R."/>
            <person name="Land M."/>
            <person name="Hauser L."/>
            <person name="Kyrpides N."/>
            <person name="Ivanova N."/>
            <person name="Mikhailova N."/>
            <person name="Pagani I."/>
            <person name="Rawat S."/>
            <person name="Mannisto M."/>
            <person name="Haggblom M."/>
            <person name="Woyke T."/>
        </authorList>
    </citation>
    <scope>NUCLEOTIDE SEQUENCE [LARGE SCALE GENOMIC DNA]</scope>
    <source>
        <strain evidence="3">ATCC BAA-1857 / DSM 23137 / MP5ACTX8</strain>
    </source>
</reference>
<dbReference type="RefSeq" id="WP_014264051.1">
    <property type="nucleotide sequence ID" value="NC_016631.1"/>
</dbReference>
<dbReference type="AlphaFoldDB" id="G8NSS0"/>
<dbReference type="EMBL" id="CP003130">
    <property type="protein sequence ID" value="AEU35169.1"/>
    <property type="molecule type" value="Genomic_DNA"/>
</dbReference>
<organism evidence="2 3">
    <name type="scientific">Granulicella mallensis (strain ATCC BAA-1857 / DSM 23137 / MP5ACTX8)</name>
    <dbReference type="NCBI Taxonomy" id="682795"/>
    <lineage>
        <taxon>Bacteria</taxon>
        <taxon>Pseudomonadati</taxon>
        <taxon>Acidobacteriota</taxon>
        <taxon>Terriglobia</taxon>
        <taxon>Terriglobales</taxon>
        <taxon>Acidobacteriaceae</taxon>
        <taxon>Granulicella</taxon>
    </lineage>
</organism>
<evidence type="ECO:0000313" key="2">
    <source>
        <dbReference type="EMBL" id="AEU35169.1"/>
    </source>
</evidence>
<evidence type="ECO:0008006" key="4">
    <source>
        <dbReference type="Google" id="ProtNLM"/>
    </source>
</evidence>
<dbReference type="eggNOG" id="COG3137">
    <property type="taxonomic scope" value="Bacteria"/>
</dbReference>
<protein>
    <recommendedName>
        <fullName evidence="4">DUF481 domain-containing protein</fullName>
    </recommendedName>
</protein>
<keyword evidence="1" id="KW-0732">Signal</keyword>
<proteinExistence type="predicted"/>
<dbReference type="KEGG" id="gma:AciX8_0820"/>
<feature type="signal peptide" evidence="1">
    <location>
        <begin position="1"/>
        <end position="23"/>
    </location>
</feature>
<feature type="chain" id="PRO_5003512287" description="DUF481 domain-containing protein" evidence="1">
    <location>
        <begin position="24"/>
        <end position="386"/>
    </location>
</feature>
<evidence type="ECO:0000313" key="3">
    <source>
        <dbReference type="Proteomes" id="UP000007113"/>
    </source>
</evidence>
<dbReference type="Proteomes" id="UP000007113">
    <property type="component" value="Chromosome"/>
</dbReference>